<proteinExistence type="predicted"/>
<dbReference type="EMBL" id="CAJVPJ010000666">
    <property type="protein sequence ID" value="CAG8547380.1"/>
    <property type="molecule type" value="Genomic_DNA"/>
</dbReference>
<organism evidence="1 2">
    <name type="scientific">Paraglomus occultum</name>
    <dbReference type="NCBI Taxonomy" id="144539"/>
    <lineage>
        <taxon>Eukaryota</taxon>
        <taxon>Fungi</taxon>
        <taxon>Fungi incertae sedis</taxon>
        <taxon>Mucoromycota</taxon>
        <taxon>Glomeromycotina</taxon>
        <taxon>Glomeromycetes</taxon>
        <taxon>Paraglomerales</taxon>
        <taxon>Paraglomeraceae</taxon>
        <taxon>Paraglomus</taxon>
    </lineage>
</organism>
<protein>
    <submittedName>
        <fullName evidence="1">7566_t:CDS:1</fullName>
    </submittedName>
</protein>
<keyword evidence="2" id="KW-1185">Reference proteome</keyword>
<accession>A0A9N9AWB9</accession>
<sequence>MSGPSNNYVGLYNAVGQLEGFNSNQMTTNLQAQPYARAHATDFPLNMTSTNTDSPGQMPTNLQAQHYAQDFRSHATSLPLHGNVHMNAMHYGSTGNYITSYPSVSYYGPVSDVGASMNGQLNTSSRNKVETHKNNSCPLCGSSNRYFGTIKSIAHIFTQMRTQDNVLNEPEYVITREVRIQLVIGRVPANANFDQVLALTQQ</sequence>
<reference evidence="1" key="1">
    <citation type="submission" date="2021-06" db="EMBL/GenBank/DDBJ databases">
        <authorList>
            <person name="Kallberg Y."/>
            <person name="Tangrot J."/>
            <person name="Rosling A."/>
        </authorList>
    </citation>
    <scope>NUCLEOTIDE SEQUENCE</scope>
    <source>
        <strain evidence="1">IA702</strain>
    </source>
</reference>
<comment type="caution">
    <text evidence="1">The sequence shown here is derived from an EMBL/GenBank/DDBJ whole genome shotgun (WGS) entry which is preliminary data.</text>
</comment>
<evidence type="ECO:0000313" key="2">
    <source>
        <dbReference type="Proteomes" id="UP000789572"/>
    </source>
</evidence>
<dbReference type="OrthoDB" id="10568862at2759"/>
<dbReference type="AlphaFoldDB" id="A0A9N9AWB9"/>
<name>A0A9N9AWB9_9GLOM</name>
<evidence type="ECO:0000313" key="1">
    <source>
        <dbReference type="EMBL" id="CAG8547380.1"/>
    </source>
</evidence>
<gene>
    <name evidence="1" type="ORF">POCULU_LOCUS4844</name>
</gene>
<dbReference type="Proteomes" id="UP000789572">
    <property type="component" value="Unassembled WGS sequence"/>
</dbReference>